<dbReference type="EMBL" id="CTRP01000016">
    <property type="protein sequence ID" value="CQR75201.1"/>
    <property type="molecule type" value="Genomic_DNA"/>
</dbReference>
<dbReference type="AlphaFoldDB" id="A0A0U1L678"/>
<accession>A0A0U1L678</accession>
<sequence>MPDSGPYETDKLSDKLCLTAEVGGQAAGRDRQTSRQLVHRQGISILIKSRQGYR</sequence>
<organism evidence="1 2">
    <name type="scientific">Sporomusa ovata</name>
    <dbReference type="NCBI Taxonomy" id="2378"/>
    <lineage>
        <taxon>Bacteria</taxon>
        <taxon>Bacillati</taxon>
        <taxon>Bacillota</taxon>
        <taxon>Negativicutes</taxon>
        <taxon>Selenomonadales</taxon>
        <taxon>Sporomusaceae</taxon>
        <taxon>Sporomusa</taxon>
    </lineage>
</organism>
<proteinExistence type="predicted"/>
<keyword evidence="2" id="KW-1185">Reference proteome</keyword>
<reference evidence="2" key="1">
    <citation type="submission" date="2015-03" db="EMBL/GenBank/DDBJ databases">
        <authorList>
            <person name="Nijsse Bart"/>
        </authorList>
    </citation>
    <scope>NUCLEOTIDE SEQUENCE [LARGE SCALE GENOMIC DNA]</scope>
</reference>
<evidence type="ECO:0000313" key="2">
    <source>
        <dbReference type="Proteomes" id="UP000049855"/>
    </source>
</evidence>
<dbReference type="Proteomes" id="UP000049855">
    <property type="component" value="Unassembled WGS sequence"/>
</dbReference>
<protein>
    <submittedName>
        <fullName evidence="1">Uncharacterized protein</fullName>
    </submittedName>
</protein>
<gene>
    <name evidence="1" type="ORF">SpAn4DRAFT_4565</name>
</gene>
<name>A0A0U1L678_9FIRM</name>
<evidence type="ECO:0000313" key="1">
    <source>
        <dbReference type="EMBL" id="CQR75201.1"/>
    </source>
</evidence>